<evidence type="ECO:0000313" key="3">
    <source>
        <dbReference type="Proteomes" id="UP000241769"/>
    </source>
</evidence>
<accession>A0A2P6N9I9</accession>
<gene>
    <name evidence="2" type="ORF">PROFUN_11571</name>
</gene>
<evidence type="ECO:0000256" key="1">
    <source>
        <dbReference type="SAM" id="Phobius"/>
    </source>
</evidence>
<evidence type="ECO:0000313" key="2">
    <source>
        <dbReference type="EMBL" id="PRP80628.1"/>
    </source>
</evidence>
<protein>
    <submittedName>
        <fullName evidence="2">Uncharacterized protein</fullName>
    </submittedName>
</protein>
<dbReference type="InParanoid" id="A0A2P6N9I9"/>
<keyword evidence="1" id="KW-0472">Membrane</keyword>
<dbReference type="AlphaFoldDB" id="A0A2P6N9I9"/>
<keyword evidence="3" id="KW-1185">Reference proteome</keyword>
<comment type="caution">
    <text evidence="2">The sequence shown here is derived from an EMBL/GenBank/DDBJ whole genome shotgun (WGS) entry which is preliminary data.</text>
</comment>
<name>A0A2P6N9I9_9EUKA</name>
<proteinExistence type="predicted"/>
<dbReference type="Proteomes" id="UP000241769">
    <property type="component" value="Unassembled WGS sequence"/>
</dbReference>
<sequence length="89" mass="9850">MSVGIGLTPNVCMRSGITSDLREGARTTPGLPRSGICFYLRTFASEMTYKWLYLSWKRLLPLFSFTVGISASVGVRMMYAGVSDPHLPK</sequence>
<reference evidence="2 3" key="1">
    <citation type="journal article" date="2018" name="Genome Biol. Evol.">
        <title>Multiple Roots of Fruiting Body Formation in Amoebozoa.</title>
        <authorList>
            <person name="Hillmann F."/>
            <person name="Forbes G."/>
            <person name="Novohradska S."/>
            <person name="Ferling I."/>
            <person name="Riege K."/>
            <person name="Groth M."/>
            <person name="Westermann M."/>
            <person name="Marz M."/>
            <person name="Spaller T."/>
            <person name="Winckler T."/>
            <person name="Schaap P."/>
            <person name="Glockner G."/>
        </authorList>
    </citation>
    <scope>NUCLEOTIDE SEQUENCE [LARGE SCALE GENOMIC DNA]</scope>
    <source>
        <strain evidence="2 3">Jena</strain>
    </source>
</reference>
<keyword evidence="1" id="KW-1133">Transmembrane helix</keyword>
<dbReference type="EMBL" id="MDYQ01000143">
    <property type="protein sequence ID" value="PRP80628.1"/>
    <property type="molecule type" value="Genomic_DNA"/>
</dbReference>
<feature type="transmembrane region" description="Helical" evidence="1">
    <location>
        <begin position="59"/>
        <end position="79"/>
    </location>
</feature>
<organism evidence="2 3">
    <name type="scientific">Planoprotostelium fungivorum</name>
    <dbReference type="NCBI Taxonomy" id="1890364"/>
    <lineage>
        <taxon>Eukaryota</taxon>
        <taxon>Amoebozoa</taxon>
        <taxon>Evosea</taxon>
        <taxon>Variosea</taxon>
        <taxon>Cavosteliida</taxon>
        <taxon>Cavosteliaceae</taxon>
        <taxon>Planoprotostelium</taxon>
    </lineage>
</organism>
<keyword evidence="1" id="KW-0812">Transmembrane</keyword>